<protein>
    <submittedName>
        <fullName evidence="3">Uncharacterized protein</fullName>
    </submittedName>
</protein>
<keyword evidence="2" id="KW-0732">Signal</keyword>
<feature type="compositionally biased region" description="Polar residues" evidence="1">
    <location>
        <begin position="321"/>
        <end position="335"/>
    </location>
</feature>
<feature type="region of interest" description="Disordered" evidence="1">
    <location>
        <begin position="486"/>
        <end position="566"/>
    </location>
</feature>
<feature type="compositionally biased region" description="Basic and acidic residues" evidence="1">
    <location>
        <begin position="534"/>
        <end position="556"/>
    </location>
</feature>
<feature type="compositionally biased region" description="Low complexity" evidence="1">
    <location>
        <begin position="336"/>
        <end position="349"/>
    </location>
</feature>
<dbReference type="OrthoDB" id="6118176at2759"/>
<evidence type="ECO:0000256" key="2">
    <source>
        <dbReference type="SAM" id="SignalP"/>
    </source>
</evidence>
<accession>A0A8S3SHW4</accession>
<reference evidence="3" key="1">
    <citation type="submission" date="2021-03" db="EMBL/GenBank/DDBJ databases">
        <authorList>
            <person name="Bekaert M."/>
        </authorList>
    </citation>
    <scope>NUCLEOTIDE SEQUENCE</scope>
</reference>
<name>A0A8S3SHW4_MYTED</name>
<dbReference type="EMBL" id="CAJPWZ010001484">
    <property type="protein sequence ID" value="CAG2216516.1"/>
    <property type="molecule type" value="Genomic_DNA"/>
</dbReference>
<keyword evidence="4" id="KW-1185">Reference proteome</keyword>
<gene>
    <name evidence="3" type="ORF">MEDL_30237</name>
</gene>
<dbReference type="Proteomes" id="UP000683360">
    <property type="component" value="Unassembled WGS sequence"/>
</dbReference>
<feature type="compositionally biased region" description="Low complexity" evidence="1">
    <location>
        <begin position="500"/>
        <end position="533"/>
    </location>
</feature>
<sequence length="1216" mass="135154">MFMRIVKLVKLEVLLLFKKVIAKVLINSILSEQEKFTFIVIDIKKNKMENIVRKTETLMDENRKFTSNSDTCVYGDNRQSQSNILSHGSTVQADNSIANNCMCDIDEEKVSEVDQIEKSELRRENEGANADSYSDFEVSGLVFNSVVAAAVTTPTTTTNDAARIHVQRPPSKSQTFPIQNTDFGTVLSTLTSLTYEKATKIEQSAQNKTQCNVNILKKSKTSASDFTPYSFDRNPTPYPLTRTLTPYPFTRTPTPEKKRKRVFTVPVLPTMGPSTKLLNLALGVRKRNSTLIQTSVPSICSVCTVYPHTISQNSASKISTASLSTETQSSTHSNAQNSTQSDTQHSTQSGAQNLTQFDAQNSTQYLLLPSKDQNTAQNICTVKSPSKTEKIERISTVQSHARMQKLSPKAKHQITAIKTKKYRKISTVKSRAKVQKSDPIICTVYPPTKYTSSAFRVSRNCYSTKPTMSWDKVSISTPVSVELVQDTASTKSESSESTRSESSVPTRSSESITSASSESTSSIKSESTASTRSESTESTRIESTESTRMESTESTRIESTASTSPPFPLALFPNVAAAQNKSDGQISIWRNKSFNTAANFARISTVQSRAKVQGPKGNHPIISTKTKKSGKISTVKSCAKVHKSNPVIYTVYPPSKYTRSAHKISKNSYITKPTMSWDKVPIITPVSEVLVQDTASTSFESSESARIESTASTSPPFPLALFPHVSAAQNKRDGHISNWRNESLNTASNFAPYPVLVSDNLSITGTTVNSTSGQKKIKSPSTKQQITGNLAAAEENRLDDIGVHPFASDDSKVKRLKRKIIEHDWKLNEILQTRNKRRKEALEKCFKKSGEELLDNSFSDSVHCTSSQVDAENVSVSAENQMQTVVSSRKQLKTVDSTRKQLKKVVSAHHISIGDCCVKALTNIIEKDSTQSHNTEVKVELMDKEYLQTETSQPEVVIENVEGTDYCQLYNDNKGQSIPHTKFCSFSEEHLLIQSKIKEESVPIEKNSMKFENIPYENKDSEPFNTCSRLFNSSETGSCPSDDDICPSDDDICQSIMIFANQALPVKKYSFCKGCQEKGNRSTVVPKESSEQRSSLVKKQLLRLNDVKVVNNKLILYGSETSPQLSDNKQKQSMQDIYVVKVKQKPSAGTEKDVKQNLEPTLNITVSTDKFVFHVCLWFQEKEQTPMDTDGQQISEHLKINLSPPREKTKLCILRC</sequence>
<organism evidence="3 4">
    <name type="scientific">Mytilus edulis</name>
    <name type="common">Blue mussel</name>
    <dbReference type="NCBI Taxonomy" id="6550"/>
    <lineage>
        <taxon>Eukaryota</taxon>
        <taxon>Metazoa</taxon>
        <taxon>Spiralia</taxon>
        <taxon>Lophotrochozoa</taxon>
        <taxon>Mollusca</taxon>
        <taxon>Bivalvia</taxon>
        <taxon>Autobranchia</taxon>
        <taxon>Pteriomorphia</taxon>
        <taxon>Mytilida</taxon>
        <taxon>Mytiloidea</taxon>
        <taxon>Mytilidae</taxon>
        <taxon>Mytilinae</taxon>
        <taxon>Mytilus</taxon>
    </lineage>
</organism>
<evidence type="ECO:0000313" key="4">
    <source>
        <dbReference type="Proteomes" id="UP000683360"/>
    </source>
</evidence>
<feature type="signal peptide" evidence="2">
    <location>
        <begin position="1"/>
        <end position="22"/>
    </location>
</feature>
<dbReference type="AlphaFoldDB" id="A0A8S3SHW4"/>
<feature type="region of interest" description="Disordered" evidence="1">
    <location>
        <begin position="321"/>
        <end position="349"/>
    </location>
</feature>
<comment type="caution">
    <text evidence="3">The sequence shown here is derived from an EMBL/GenBank/DDBJ whole genome shotgun (WGS) entry which is preliminary data.</text>
</comment>
<proteinExistence type="predicted"/>
<feature type="chain" id="PRO_5035738266" evidence="2">
    <location>
        <begin position="23"/>
        <end position="1216"/>
    </location>
</feature>
<evidence type="ECO:0000313" key="3">
    <source>
        <dbReference type="EMBL" id="CAG2216516.1"/>
    </source>
</evidence>
<evidence type="ECO:0000256" key="1">
    <source>
        <dbReference type="SAM" id="MobiDB-lite"/>
    </source>
</evidence>